<evidence type="ECO:0000313" key="2">
    <source>
        <dbReference type="Proteomes" id="UP001408789"/>
    </source>
</evidence>
<sequence>MKASFRGSYNADDSDATGSVVVNTGAGGINLRASMTGDTFINGPSLNGLTLSLENPGFFNVDYNVPKKDVRFQFMNSVSFHGKPLNFTYSHSLAENTTSLDGTLLIDSNNKISANYGFKPRDCKAKYTYLHGCVMTFEPQYDFADDSWDIAVSRRLHDDSVVRASYQSSTRVLGMDYKTKSFGNGIVKVSASVNLAEEKKIPKITAESIWDFEM</sequence>
<comment type="caution">
    <text evidence="1">The sequence shown here is derived from an EMBL/GenBank/DDBJ whole genome shotgun (WGS) entry which is preliminary data.</text>
</comment>
<dbReference type="EMBL" id="JBCNJP010000019">
    <property type="protein sequence ID" value="KAK9061993.1"/>
    <property type="molecule type" value="Genomic_DNA"/>
</dbReference>
<dbReference type="PANTHER" id="PTHR35284">
    <property type="entry name" value="OUTER ENVELOPE PORE PROTEIN 24A, CHLOROPLASTIC-RELATED"/>
    <property type="match status" value="1"/>
</dbReference>
<dbReference type="GO" id="GO:0034765">
    <property type="term" value="P:regulation of monoatomic ion transmembrane transport"/>
    <property type="evidence" value="ECO:0007669"/>
    <property type="project" value="InterPro"/>
</dbReference>
<dbReference type="InterPro" id="IPR034626">
    <property type="entry name" value="OEP24"/>
</dbReference>
<dbReference type="Proteomes" id="UP001408789">
    <property type="component" value="Unassembled WGS sequence"/>
</dbReference>
<accession>A0AAP0GSS3</accession>
<dbReference type="PANTHER" id="PTHR35284:SF5">
    <property type="entry name" value="OUTER ENVELOPE PORE PROTEIN 24, CHLOROPLASTIC-LIKE"/>
    <property type="match status" value="1"/>
</dbReference>
<keyword evidence="2" id="KW-1185">Reference proteome</keyword>
<organism evidence="1 2">
    <name type="scientific">Deinandra increscens subsp. villosa</name>
    <dbReference type="NCBI Taxonomy" id="3103831"/>
    <lineage>
        <taxon>Eukaryota</taxon>
        <taxon>Viridiplantae</taxon>
        <taxon>Streptophyta</taxon>
        <taxon>Embryophyta</taxon>
        <taxon>Tracheophyta</taxon>
        <taxon>Spermatophyta</taxon>
        <taxon>Magnoliopsida</taxon>
        <taxon>eudicotyledons</taxon>
        <taxon>Gunneridae</taxon>
        <taxon>Pentapetalae</taxon>
        <taxon>asterids</taxon>
        <taxon>campanulids</taxon>
        <taxon>Asterales</taxon>
        <taxon>Asteraceae</taxon>
        <taxon>Asteroideae</taxon>
        <taxon>Heliantheae alliance</taxon>
        <taxon>Madieae</taxon>
        <taxon>Madiinae</taxon>
        <taxon>Deinandra</taxon>
    </lineage>
</organism>
<name>A0AAP0GSS3_9ASTR</name>
<reference evidence="1 2" key="1">
    <citation type="submission" date="2024-04" db="EMBL/GenBank/DDBJ databases">
        <title>The reference genome of an endangered Asteraceae, Deinandra increscens subsp. villosa, native to the Central Coast of California.</title>
        <authorList>
            <person name="Guilliams M."/>
            <person name="Hasenstab-Lehman K."/>
            <person name="Meyer R."/>
            <person name="Mcevoy S."/>
        </authorList>
    </citation>
    <scope>NUCLEOTIDE SEQUENCE [LARGE SCALE GENOMIC DNA]</scope>
    <source>
        <tissue evidence="1">Leaf</tissue>
    </source>
</reference>
<evidence type="ECO:0000313" key="1">
    <source>
        <dbReference type="EMBL" id="KAK9061993.1"/>
    </source>
</evidence>
<proteinExistence type="predicted"/>
<dbReference type="AlphaFoldDB" id="A0AAP0GSS3"/>
<gene>
    <name evidence="1" type="ORF">SSX86_019177</name>
</gene>
<dbReference type="GO" id="GO:0022843">
    <property type="term" value="F:voltage-gated monoatomic cation channel activity"/>
    <property type="evidence" value="ECO:0007669"/>
    <property type="project" value="InterPro"/>
</dbReference>
<protein>
    <submittedName>
        <fullName evidence="1">Uncharacterized protein</fullName>
    </submittedName>
</protein>